<keyword evidence="1" id="KW-0472">Membrane</keyword>
<sequence length="47" mass="5151">MPLLLIPLIGVSFAGGFWAGDGFNNIAKIAVILLAMYLFYMKVYKVA</sequence>
<keyword evidence="1" id="KW-1133">Transmembrane helix</keyword>
<dbReference type="EMBL" id="BNAH01000005">
    <property type="protein sequence ID" value="GHE87453.1"/>
    <property type="molecule type" value="Genomic_DNA"/>
</dbReference>
<feature type="transmembrane region" description="Helical" evidence="1">
    <location>
        <begin position="29"/>
        <end position="46"/>
    </location>
</feature>
<dbReference type="Proteomes" id="UP000626370">
    <property type="component" value="Unassembled WGS sequence"/>
</dbReference>
<evidence type="ECO:0000313" key="3">
    <source>
        <dbReference type="Proteomes" id="UP000626370"/>
    </source>
</evidence>
<dbReference type="RefSeq" id="WP_189377752.1">
    <property type="nucleotide sequence ID" value="NZ_BNAH01000005.1"/>
</dbReference>
<evidence type="ECO:0000256" key="1">
    <source>
        <dbReference type="SAM" id="Phobius"/>
    </source>
</evidence>
<organism evidence="2 3">
    <name type="scientific">Thalassotalea profundi</name>
    <dbReference type="NCBI Taxonomy" id="2036687"/>
    <lineage>
        <taxon>Bacteria</taxon>
        <taxon>Pseudomonadati</taxon>
        <taxon>Pseudomonadota</taxon>
        <taxon>Gammaproteobacteria</taxon>
        <taxon>Alteromonadales</taxon>
        <taxon>Colwelliaceae</taxon>
        <taxon>Thalassotalea</taxon>
    </lineage>
</organism>
<keyword evidence="1" id="KW-0812">Transmembrane</keyword>
<protein>
    <submittedName>
        <fullName evidence="2">Uncharacterized protein</fullName>
    </submittedName>
</protein>
<name>A0ABQ3IR00_9GAMM</name>
<accession>A0ABQ3IR00</accession>
<keyword evidence="3" id="KW-1185">Reference proteome</keyword>
<gene>
    <name evidence="2" type="ORF">GCM10011501_16160</name>
</gene>
<comment type="caution">
    <text evidence="2">The sequence shown here is derived from an EMBL/GenBank/DDBJ whole genome shotgun (WGS) entry which is preliminary data.</text>
</comment>
<reference evidence="3" key="1">
    <citation type="journal article" date="2019" name="Int. J. Syst. Evol. Microbiol.">
        <title>The Global Catalogue of Microorganisms (GCM) 10K type strain sequencing project: providing services to taxonomists for standard genome sequencing and annotation.</title>
        <authorList>
            <consortium name="The Broad Institute Genomics Platform"/>
            <consortium name="The Broad Institute Genome Sequencing Center for Infectious Disease"/>
            <person name="Wu L."/>
            <person name="Ma J."/>
        </authorList>
    </citation>
    <scope>NUCLEOTIDE SEQUENCE [LARGE SCALE GENOMIC DNA]</scope>
    <source>
        <strain evidence="3">CGMCC 1.15922</strain>
    </source>
</reference>
<proteinExistence type="predicted"/>
<evidence type="ECO:0000313" key="2">
    <source>
        <dbReference type="EMBL" id="GHE87453.1"/>
    </source>
</evidence>